<sequence length="140" mass="16360">MLDLRGFLKKLLFGDKFSPKKVPPRKPAHLSSLHMINQLSLLDRCTREMELGLEFGPPSMTIGGQSWKFEDGQWLAEPGGNASNREMRRMKKRNVQLEEENNLLKLKTEILMDMLTETTMDFHTMEKEVDDLKAQRRRKK</sequence>
<accession>A0A672IMI0</accession>
<keyword evidence="3" id="KW-1185">Reference proteome</keyword>
<dbReference type="AlphaFoldDB" id="A0A672IMI0"/>
<feature type="coiled-coil region" evidence="1">
    <location>
        <begin position="80"/>
        <end position="107"/>
    </location>
</feature>
<dbReference type="PANTHER" id="PTHR21533">
    <property type="entry name" value="LEUCINE-RICH PROTEIN"/>
    <property type="match status" value="1"/>
</dbReference>
<reference evidence="2" key="2">
    <citation type="submission" date="2025-09" db="UniProtKB">
        <authorList>
            <consortium name="Ensembl"/>
        </authorList>
    </citation>
    <scope>IDENTIFICATION</scope>
</reference>
<reference evidence="2" key="1">
    <citation type="submission" date="2025-08" db="UniProtKB">
        <authorList>
            <consortium name="Ensembl"/>
        </authorList>
    </citation>
    <scope>IDENTIFICATION</scope>
</reference>
<evidence type="ECO:0000313" key="2">
    <source>
        <dbReference type="Ensembl" id="ENSSFAP00005043013.1"/>
    </source>
</evidence>
<dbReference type="InterPro" id="IPR028118">
    <property type="entry name" value="Chibby_fam"/>
</dbReference>
<organism evidence="2 3">
    <name type="scientific">Salarias fasciatus</name>
    <name type="common">Jewelled blenny</name>
    <name type="synonym">Blennius fasciatus</name>
    <dbReference type="NCBI Taxonomy" id="181472"/>
    <lineage>
        <taxon>Eukaryota</taxon>
        <taxon>Metazoa</taxon>
        <taxon>Chordata</taxon>
        <taxon>Craniata</taxon>
        <taxon>Vertebrata</taxon>
        <taxon>Euteleostomi</taxon>
        <taxon>Actinopterygii</taxon>
        <taxon>Neopterygii</taxon>
        <taxon>Teleostei</taxon>
        <taxon>Neoteleostei</taxon>
        <taxon>Acanthomorphata</taxon>
        <taxon>Ovalentaria</taxon>
        <taxon>Blenniimorphae</taxon>
        <taxon>Blenniiformes</taxon>
        <taxon>Blennioidei</taxon>
        <taxon>Blenniidae</taxon>
        <taxon>Salariinae</taxon>
        <taxon>Salarias</taxon>
    </lineage>
</organism>
<proteinExistence type="predicted"/>
<dbReference type="PANTHER" id="PTHR21533:SF19">
    <property type="entry name" value="LEUCINE-RICH PROTEIN"/>
    <property type="match status" value="1"/>
</dbReference>
<dbReference type="Pfam" id="PF14645">
    <property type="entry name" value="Chibby"/>
    <property type="match status" value="1"/>
</dbReference>
<evidence type="ECO:0000313" key="3">
    <source>
        <dbReference type="Proteomes" id="UP000472267"/>
    </source>
</evidence>
<dbReference type="InParanoid" id="A0A672IMI0"/>
<dbReference type="Proteomes" id="UP000472267">
    <property type="component" value="Unassembled WGS sequence"/>
</dbReference>
<protein>
    <submittedName>
        <fullName evidence="2">Protein chibby homolog 1-like</fullName>
    </submittedName>
</protein>
<dbReference type="OMA" id="KKMPPWK"/>
<dbReference type="CDD" id="cd07429">
    <property type="entry name" value="Cby_like"/>
    <property type="match status" value="1"/>
</dbReference>
<keyword evidence="1" id="KW-0175">Coiled coil</keyword>
<dbReference type="Ensembl" id="ENSSFAT00005044559.1">
    <property type="protein sequence ID" value="ENSSFAP00005043013.1"/>
    <property type="gene ID" value="ENSSFAG00005021317.1"/>
</dbReference>
<name>A0A672IMI0_SALFA</name>
<gene>
    <name evidence="2" type="primary">LOC115385379</name>
</gene>
<evidence type="ECO:0000256" key="1">
    <source>
        <dbReference type="SAM" id="Coils"/>
    </source>
</evidence>